<reference evidence="1" key="1">
    <citation type="submission" date="2021-01" db="EMBL/GenBank/DDBJ databases">
        <authorList>
            <person name="Sun Q."/>
        </authorList>
    </citation>
    <scope>NUCLEOTIDE SEQUENCE</scope>
    <source>
        <strain evidence="1">YIM B02566</strain>
    </source>
</reference>
<proteinExistence type="predicted"/>
<keyword evidence="1" id="KW-0378">Hydrolase</keyword>
<sequence length="266" mass="29803">MMLDRRRMAVLAVAVGVLAASLGAGPALSRPLSDKKPHKGVAAAHKMPVQGIDVSYYQGDIDWRKVRDAGIHFAYIKATEGGDRVDEKFLDNWRAAKKAGVARGAYHFMYWCRPASEQAAWYKSHVPEDDDALPPVLDVEWTTHSKTCARRIPRAAAIAKIKVMLKALEAHSGKRPVIYTDPKFHREVLEGEFTDYHFWLRSVAAKPEEIYSARNWAFWQFTTTGRVSGVAGPVDRNSFNGTRADWKRVLKERCLCGTATSTSLNE</sequence>
<dbReference type="Proteomes" id="UP000616151">
    <property type="component" value="Unassembled WGS sequence"/>
</dbReference>
<organism evidence="1 2">
    <name type="scientific">Taklimakanibacter albus</name>
    <dbReference type="NCBI Taxonomy" id="2800327"/>
    <lineage>
        <taxon>Bacteria</taxon>
        <taxon>Pseudomonadati</taxon>
        <taxon>Pseudomonadota</taxon>
        <taxon>Alphaproteobacteria</taxon>
        <taxon>Hyphomicrobiales</taxon>
        <taxon>Aestuariivirgaceae</taxon>
        <taxon>Taklimakanibacter</taxon>
    </lineage>
</organism>
<evidence type="ECO:0000313" key="2">
    <source>
        <dbReference type="Proteomes" id="UP000616151"/>
    </source>
</evidence>
<keyword evidence="2" id="KW-1185">Reference proteome</keyword>
<accession>A0ACC5RD57</accession>
<protein>
    <submittedName>
        <fullName evidence="1">Glycoside hydrolase family 25 protein</fullName>
    </submittedName>
</protein>
<evidence type="ECO:0000313" key="1">
    <source>
        <dbReference type="EMBL" id="MBK1870552.1"/>
    </source>
</evidence>
<name>A0ACC5RD57_9HYPH</name>
<gene>
    <name evidence="1" type="ORF">JHL16_29575</name>
</gene>
<dbReference type="EMBL" id="JAENHL010000008">
    <property type="protein sequence ID" value="MBK1870552.1"/>
    <property type="molecule type" value="Genomic_DNA"/>
</dbReference>
<comment type="caution">
    <text evidence="1">The sequence shown here is derived from an EMBL/GenBank/DDBJ whole genome shotgun (WGS) entry which is preliminary data.</text>
</comment>